<evidence type="ECO:0000313" key="2">
    <source>
        <dbReference type="EMBL" id="KAB8246958.1"/>
    </source>
</evidence>
<reference evidence="2" key="1">
    <citation type="submission" date="2019-04" db="EMBL/GenBank/DDBJ databases">
        <title>Friends and foes A comparative genomics study of 23 Aspergillus species from section Flavi.</title>
        <authorList>
            <consortium name="DOE Joint Genome Institute"/>
            <person name="Kjaerbolling I."/>
            <person name="Vesth T."/>
            <person name="Frisvad J.C."/>
            <person name="Nybo J.L."/>
            <person name="Theobald S."/>
            <person name="Kildgaard S."/>
            <person name="Isbrandt T."/>
            <person name="Kuo A."/>
            <person name="Sato A."/>
            <person name="Lyhne E.K."/>
            <person name="Kogle M.E."/>
            <person name="Wiebenga A."/>
            <person name="Kun R.S."/>
            <person name="Lubbers R.J."/>
            <person name="Makela M.R."/>
            <person name="Barry K."/>
            <person name="Chovatia M."/>
            <person name="Clum A."/>
            <person name="Daum C."/>
            <person name="Haridas S."/>
            <person name="He G."/>
            <person name="LaButti K."/>
            <person name="Lipzen A."/>
            <person name="Mondo S."/>
            <person name="Riley R."/>
            <person name="Salamov A."/>
            <person name="Simmons B.A."/>
            <person name="Magnuson J.K."/>
            <person name="Henrissat B."/>
            <person name="Mortensen U.H."/>
            <person name="Larsen T.O."/>
            <person name="Devries R.P."/>
            <person name="Grigoriev I.V."/>
            <person name="Machida M."/>
            <person name="Baker S.E."/>
            <person name="Andersen M.R."/>
        </authorList>
    </citation>
    <scope>NUCLEOTIDE SEQUENCE [LARGE SCALE GENOMIC DNA]</scope>
    <source>
        <strain evidence="2">CBS 121.62</strain>
    </source>
</reference>
<evidence type="ECO:0000256" key="1">
    <source>
        <dbReference type="SAM" id="Phobius"/>
    </source>
</evidence>
<proteinExistence type="predicted"/>
<dbReference type="EMBL" id="ML734594">
    <property type="protein sequence ID" value="KAB8246958.1"/>
    <property type="molecule type" value="Genomic_DNA"/>
</dbReference>
<keyword evidence="1" id="KW-1133">Transmembrane helix</keyword>
<organism evidence="2">
    <name type="scientific">Aspergillus flavus</name>
    <dbReference type="NCBI Taxonomy" id="5059"/>
    <lineage>
        <taxon>Eukaryota</taxon>
        <taxon>Fungi</taxon>
        <taxon>Dikarya</taxon>
        <taxon>Ascomycota</taxon>
        <taxon>Pezizomycotina</taxon>
        <taxon>Eurotiomycetes</taxon>
        <taxon>Eurotiomycetidae</taxon>
        <taxon>Eurotiales</taxon>
        <taxon>Aspergillaceae</taxon>
        <taxon>Aspergillus</taxon>
        <taxon>Aspergillus subgen. Circumdati</taxon>
    </lineage>
</organism>
<dbReference type="Proteomes" id="UP000325434">
    <property type="component" value="Unassembled WGS sequence"/>
</dbReference>
<name>A0A5N6GYD4_ASPFL</name>
<sequence>MHVCICNGNDSYHVACFAFLLIKMKMGKLASYFMPKLVLSLIVTASIIIKDREYGSLIGFSTDRTDRLGNSQRWGTLID</sequence>
<keyword evidence="1" id="KW-0812">Transmembrane</keyword>
<dbReference type="AlphaFoldDB" id="A0A5N6GYD4"/>
<accession>A0A5N6GYD4</accession>
<keyword evidence="1" id="KW-0472">Membrane</keyword>
<protein>
    <submittedName>
        <fullName evidence="2">Uncharacterized protein</fullName>
    </submittedName>
</protein>
<feature type="transmembrane region" description="Helical" evidence="1">
    <location>
        <begin position="29"/>
        <end position="49"/>
    </location>
</feature>
<gene>
    <name evidence="2" type="ORF">BDV35DRAFT_352464</name>
</gene>